<dbReference type="PROSITE" id="PS50102">
    <property type="entry name" value="RRM"/>
    <property type="match status" value="1"/>
</dbReference>
<feature type="region of interest" description="Disordered" evidence="3">
    <location>
        <begin position="37"/>
        <end position="88"/>
    </location>
</feature>
<evidence type="ECO:0000256" key="2">
    <source>
        <dbReference type="PROSITE-ProRule" id="PRU00176"/>
    </source>
</evidence>
<name>A0A6J1MKB5_BICAN</name>
<dbReference type="CTD" id="42752"/>
<feature type="region of interest" description="Disordered" evidence="3">
    <location>
        <begin position="1"/>
        <end position="21"/>
    </location>
</feature>
<dbReference type="CDD" id="cd12725">
    <property type="entry name" value="RRM2_CPEB1"/>
    <property type="match status" value="1"/>
</dbReference>
<dbReference type="GO" id="GO:2000766">
    <property type="term" value="P:negative regulation of cytoplasmic translation"/>
    <property type="evidence" value="ECO:0007669"/>
    <property type="project" value="TreeGrafter"/>
</dbReference>
<dbReference type="InterPro" id="IPR000504">
    <property type="entry name" value="RRM_dom"/>
</dbReference>
<dbReference type="GeneID" id="112043593"/>
<dbReference type="PANTHER" id="PTHR12566">
    <property type="entry name" value="CYTOPLASMIC POLYADENYLATION ELEMENT BINDING PROTEIN CPEB"/>
    <property type="match status" value="1"/>
</dbReference>
<organism evidence="5 6">
    <name type="scientific">Bicyclus anynana</name>
    <name type="common">Squinting bush brown butterfly</name>
    <dbReference type="NCBI Taxonomy" id="110368"/>
    <lineage>
        <taxon>Eukaryota</taxon>
        <taxon>Metazoa</taxon>
        <taxon>Ecdysozoa</taxon>
        <taxon>Arthropoda</taxon>
        <taxon>Hexapoda</taxon>
        <taxon>Insecta</taxon>
        <taxon>Pterygota</taxon>
        <taxon>Neoptera</taxon>
        <taxon>Endopterygota</taxon>
        <taxon>Lepidoptera</taxon>
        <taxon>Glossata</taxon>
        <taxon>Ditrysia</taxon>
        <taxon>Papilionoidea</taxon>
        <taxon>Nymphalidae</taxon>
        <taxon>Satyrinae</taxon>
        <taxon>Satyrini</taxon>
        <taxon>Mycalesina</taxon>
        <taxon>Bicyclus</taxon>
    </lineage>
</organism>
<dbReference type="GO" id="GO:0000900">
    <property type="term" value="F:mRNA regulatory element binding translation repressor activity"/>
    <property type="evidence" value="ECO:0007669"/>
    <property type="project" value="TreeGrafter"/>
</dbReference>
<sequence length="487" mass="52755">MPLLHRDASRGGGGSRENRRSMAEILSFDASLFANEAAAPRPSRVNGQDDIWRWEPPGSPEAAQSPRTLVPASCFPPQHPSGFGSFSESARPGSWAADNLEGMPELVASFNAMSASSNSARRNHHSFRSGVSYEPLDREQEASPADGSAPAQQRALTRRASFSGVVETAPKLVRWSGVLAPRCMEPNPPGGYSAKVFMGGLPWDMSEEALLEALHQFHPIRVEWPGREAAPRGFAYVTLESERHVRALLGAARRAGRKWLLRVASRSQRSKDAEVIPWAVADSDWVLGGERGVRLQPERTVFVGALHGVLSAAALAQIMNDLFAGVVYAGIDTDKSKYPIGSGRVTFDNMRSYVAAISAAFVEVRTDKFVKKIQVDPYLEDSMCSVCNLQQGPYFCRDPQCFCYFCRTCWGWKHQSDSHKALMRNSKNGNVQPSGVGGSVGSVGRAVGQPPGGEHSHSNGYAQHNDATPSPPPSGGEAEEALPWNGV</sequence>
<dbReference type="GO" id="GO:0005634">
    <property type="term" value="C:nucleus"/>
    <property type="evidence" value="ECO:0007669"/>
    <property type="project" value="TreeGrafter"/>
</dbReference>
<dbReference type="Pfam" id="PF16366">
    <property type="entry name" value="CEBP_ZZ"/>
    <property type="match status" value="1"/>
</dbReference>
<feature type="domain" description="RRM" evidence="4">
    <location>
        <begin position="194"/>
        <end position="266"/>
    </location>
</feature>
<dbReference type="PANTHER" id="PTHR12566:SF9">
    <property type="entry name" value="CYTOPLASMIC POLYADENYLATION ELEMENT-BINDING PROTEIN 1"/>
    <property type="match status" value="1"/>
</dbReference>
<dbReference type="InterPro" id="IPR035979">
    <property type="entry name" value="RBD_domain_sf"/>
</dbReference>
<dbReference type="SMART" id="SM00360">
    <property type="entry name" value="RRM"/>
    <property type="match status" value="2"/>
</dbReference>
<dbReference type="InterPro" id="IPR034819">
    <property type="entry name" value="CPEB"/>
</dbReference>
<dbReference type="Gene3D" id="4.10.640.40">
    <property type="entry name" value="Cytoplasmic polyadenylation element-binding protein, ZZ domain"/>
    <property type="match status" value="1"/>
</dbReference>
<dbReference type="InterPro" id="IPR032296">
    <property type="entry name" value="CEBP_ZZ"/>
</dbReference>
<dbReference type="GO" id="GO:0045202">
    <property type="term" value="C:synapse"/>
    <property type="evidence" value="ECO:0007669"/>
    <property type="project" value="TreeGrafter"/>
</dbReference>
<dbReference type="SUPFAM" id="SSF54928">
    <property type="entry name" value="RNA-binding domain, RBD"/>
    <property type="match status" value="1"/>
</dbReference>
<gene>
    <name evidence="6" type="primary">LOC112043593</name>
</gene>
<accession>A0A6J1MKB5</accession>
<keyword evidence="5" id="KW-1185">Reference proteome</keyword>
<dbReference type="GO" id="GO:0043005">
    <property type="term" value="C:neuron projection"/>
    <property type="evidence" value="ECO:0007669"/>
    <property type="project" value="TreeGrafter"/>
</dbReference>
<dbReference type="InterPro" id="IPR038446">
    <property type="entry name" value="CEBP_ZZ_sf"/>
</dbReference>
<dbReference type="Pfam" id="PF16367">
    <property type="entry name" value="RRM_7"/>
    <property type="match status" value="1"/>
</dbReference>
<dbReference type="RefSeq" id="XP_023934844.1">
    <property type="nucleotide sequence ID" value="XM_024079076.2"/>
</dbReference>
<dbReference type="GO" id="GO:0003730">
    <property type="term" value="F:mRNA 3'-UTR binding"/>
    <property type="evidence" value="ECO:0007669"/>
    <property type="project" value="InterPro"/>
</dbReference>
<dbReference type="CDD" id="cd19757">
    <property type="entry name" value="Bbox1"/>
    <property type="match status" value="1"/>
</dbReference>
<dbReference type="InterPro" id="IPR012677">
    <property type="entry name" value="Nucleotide-bd_a/b_plait_sf"/>
</dbReference>
<evidence type="ECO:0000313" key="5">
    <source>
        <dbReference type="Proteomes" id="UP001652582"/>
    </source>
</evidence>
<dbReference type="GO" id="GO:0043022">
    <property type="term" value="F:ribosome binding"/>
    <property type="evidence" value="ECO:0007669"/>
    <property type="project" value="TreeGrafter"/>
</dbReference>
<dbReference type="Proteomes" id="UP001652582">
    <property type="component" value="Chromosome 10"/>
</dbReference>
<dbReference type="FunFam" id="3.30.70.330:FF:000054">
    <property type="entry name" value="Cytoplasmic polyadenylation element-binding protein 1"/>
    <property type="match status" value="1"/>
</dbReference>
<evidence type="ECO:0000256" key="1">
    <source>
        <dbReference type="ARBA" id="ARBA00022884"/>
    </source>
</evidence>
<dbReference type="GO" id="GO:0005737">
    <property type="term" value="C:cytoplasm"/>
    <property type="evidence" value="ECO:0007669"/>
    <property type="project" value="TreeGrafter"/>
</dbReference>
<dbReference type="AlphaFoldDB" id="A0A6J1MKB5"/>
<evidence type="ECO:0000259" key="4">
    <source>
        <dbReference type="PROSITE" id="PS50102"/>
    </source>
</evidence>
<dbReference type="KEGG" id="bany:112043593"/>
<evidence type="ECO:0000256" key="3">
    <source>
        <dbReference type="SAM" id="MobiDB-lite"/>
    </source>
</evidence>
<feature type="region of interest" description="Disordered" evidence="3">
    <location>
        <begin position="135"/>
        <end position="158"/>
    </location>
</feature>
<evidence type="ECO:0000313" key="6">
    <source>
        <dbReference type="RefSeq" id="XP_023934844.1"/>
    </source>
</evidence>
<feature type="compositionally biased region" description="Polar residues" evidence="3">
    <location>
        <begin position="458"/>
        <end position="468"/>
    </location>
</feature>
<dbReference type="Gene3D" id="3.30.70.330">
    <property type="match status" value="2"/>
</dbReference>
<protein>
    <submittedName>
        <fullName evidence="6">Cytoplasmic polyadenylation element-binding protein 1-B isoform X1</fullName>
    </submittedName>
</protein>
<proteinExistence type="predicted"/>
<dbReference type="GO" id="GO:0008135">
    <property type="term" value="F:translation factor activity, RNA binding"/>
    <property type="evidence" value="ECO:0007669"/>
    <property type="project" value="TreeGrafter"/>
</dbReference>
<keyword evidence="1 2" id="KW-0694">RNA-binding</keyword>
<feature type="region of interest" description="Disordered" evidence="3">
    <location>
        <begin position="424"/>
        <end position="487"/>
    </location>
</feature>
<dbReference type="OrthoDB" id="10033548at2759"/>
<reference evidence="6" key="1">
    <citation type="submission" date="2025-08" db="UniProtKB">
        <authorList>
            <consortium name="RefSeq"/>
        </authorList>
    </citation>
    <scope>IDENTIFICATION</scope>
</reference>